<dbReference type="EMBL" id="JAODUO010000884">
    <property type="protein sequence ID" value="KAK2173332.1"/>
    <property type="molecule type" value="Genomic_DNA"/>
</dbReference>
<dbReference type="GO" id="GO:0019208">
    <property type="term" value="F:phosphatase regulator activity"/>
    <property type="evidence" value="ECO:0007669"/>
    <property type="project" value="TreeGrafter"/>
</dbReference>
<feature type="region of interest" description="Disordered" evidence="3">
    <location>
        <begin position="77"/>
        <end position="104"/>
    </location>
</feature>
<dbReference type="Proteomes" id="UP001209878">
    <property type="component" value="Unassembled WGS sequence"/>
</dbReference>
<keyword evidence="2" id="KW-0677">Repeat</keyword>
<comment type="caution">
    <text evidence="5">The sequence shown here is derived from an EMBL/GenBank/DDBJ whole genome shotgun (WGS) entry which is preliminary data.</text>
</comment>
<dbReference type="PANTHER" id="PTHR24179">
    <property type="entry name" value="PROTEIN PHOSPHATASE 1 REGULATORY SUBUNIT 12"/>
    <property type="match status" value="1"/>
</dbReference>
<dbReference type="GO" id="GO:0019901">
    <property type="term" value="F:protein kinase binding"/>
    <property type="evidence" value="ECO:0007669"/>
    <property type="project" value="InterPro"/>
</dbReference>
<dbReference type="InterPro" id="IPR051226">
    <property type="entry name" value="PP1_Regulatory_Subunit"/>
</dbReference>
<dbReference type="Pfam" id="PF15898">
    <property type="entry name" value="PRKG1_interact"/>
    <property type="match status" value="1"/>
</dbReference>
<feature type="compositionally biased region" description="Low complexity" evidence="3">
    <location>
        <begin position="1"/>
        <end position="50"/>
    </location>
</feature>
<evidence type="ECO:0000256" key="1">
    <source>
        <dbReference type="ARBA" id="ARBA00022473"/>
    </source>
</evidence>
<keyword evidence="6" id="KW-1185">Reference proteome</keyword>
<keyword evidence="1" id="KW-0217">Developmental protein</keyword>
<dbReference type="GO" id="GO:0005737">
    <property type="term" value="C:cytoplasm"/>
    <property type="evidence" value="ECO:0007669"/>
    <property type="project" value="TreeGrafter"/>
</dbReference>
<evidence type="ECO:0000259" key="4">
    <source>
        <dbReference type="Pfam" id="PF15898"/>
    </source>
</evidence>
<evidence type="ECO:0000313" key="6">
    <source>
        <dbReference type="Proteomes" id="UP001209878"/>
    </source>
</evidence>
<accession>A0AAD9NK64</accession>
<feature type="region of interest" description="Disordered" evidence="3">
    <location>
        <begin position="1"/>
        <end position="56"/>
    </location>
</feature>
<dbReference type="PANTHER" id="PTHR24179:SF21">
    <property type="entry name" value="MYOSIN BINDING SUBUNIT, ISOFORM O"/>
    <property type="match status" value="1"/>
</dbReference>
<reference evidence="5" key="1">
    <citation type="journal article" date="2023" name="Mol. Biol. Evol.">
        <title>Third-Generation Sequencing Reveals the Adaptive Role of the Epigenome in Three Deep-Sea Polychaetes.</title>
        <authorList>
            <person name="Perez M."/>
            <person name="Aroh O."/>
            <person name="Sun Y."/>
            <person name="Lan Y."/>
            <person name="Juniper S.K."/>
            <person name="Young C.R."/>
            <person name="Angers B."/>
            <person name="Qian P.Y."/>
        </authorList>
    </citation>
    <scope>NUCLEOTIDE SEQUENCE</scope>
    <source>
        <strain evidence="5">R07B-5</strain>
    </source>
</reference>
<dbReference type="Gene3D" id="6.10.250.1820">
    <property type="match status" value="1"/>
</dbReference>
<feature type="domain" description="cGMP-dependent protein kinase interacting" evidence="4">
    <location>
        <begin position="56"/>
        <end position="147"/>
    </location>
</feature>
<dbReference type="AlphaFoldDB" id="A0AAD9NK64"/>
<organism evidence="5 6">
    <name type="scientific">Ridgeia piscesae</name>
    <name type="common">Tubeworm</name>
    <dbReference type="NCBI Taxonomy" id="27915"/>
    <lineage>
        <taxon>Eukaryota</taxon>
        <taxon>Metazoa</taxon>
        <taxon>Spiralia</taxon>
        <taxon>Lophotrochozoa</taxon>
        <taxon>Annelida</taxon>
        <taxon>Polychaeta</taxon>
        <taxon>Sedentaria</taxon>
        <taxon>Canalipalpata</taxon>
        <taxon>Sabellida</taxon>
        <taxon>Siboglinidae</taxon>
        <taxon>Ridgeia</taxon>
    </lineage>
</organism>
<sequence>TSSRYGTSSRYTDSLGSSSSLYDSSRYLSRSDRPSSYSGSSYSRSHTPTSQDKDVDYKKLYEQMKSENERLQKDLQKVQQEVTNGGSRNETSRSSDMSLDKREKRALERKISELEEELKAMENLKSDNQRLKEENGALIRVISKLSK</sequence>
<protein>
    <recommendedName>
        <fullName evidence="4">cGMP-dependent protein kinase interacting domain-containing protein</fullName>
    </recommendedName>
</protein>
<name>A0AAD9NK64_RIDPI</name>
<dbReference type="InterPro" id="IPR031775">
    <property type="entry name" value="PRKG1_interact"/>
</dbReference>
<dbReference type="GO" id="GO:0004857">
    <property type="term" value="F:enzyme inhibitor activity"/>
    <property type="evidence" value="ECO:0007669"/>
    <property type="project" value="TreeGrafter"/>
</dbReference>
<evidence type="ECO:0000256" key="2">
    <source>
        <dbReference type="ARBA" id="ARBA00022737"/>
    </source>
</evidence>
<feature type="compositionally biased region" description="Basic and acidic residues" evidence="3">
    <location>
        <begin position="90"/>
        <end position="104"/>
    </location>
</feature>
<evidence type="ECO:0000313" key="5">
    <source>
        <dbReference type="EMBL" id="KAK2173332.1"/>
    </source>
</evidence>
<feature type="compositionally biased region" description="Polar residues" evidence="3">
    <location>
        <begin position="77"/>
        <end position="89"/>
    </location>
</feature>
<gene>
    <name evidence="5" type="ORF">NP493_884g04069</name>
</gene>
<evidence type="ECO:0000256" key="3">
    <source>
        <dbReference type="SAM" id="MobiDB-lite"/>
    </source>
</evidence>
<proteinExistence type="predicted"/>
<feature type="non-terminal residue" evidence="5">
    <location>
        <position position="147"/>
    </location>
</feature>